<dbReference type="RefSeq" id="WP_139600161.1">
    <property type="nucleotide sequence ID" value="NZ_VDCQ01000001.1"/>
</dbReference>
<proteinExistence type="predicted"/>
<evidence type="ECO:0000256" key="1">
    <source>
        <dbReference type="SAM" id="Phobius"/>
    </source>
</evidence>
<dbReference type="EMBL" id="VDCQ01000001">
    <property type="protein sequence ID" value="TNJ68184.1"/>
    <property type="molecule type" value="Genomic_DNA"/>
</dbReference>
<keyword evidence="1" id="KW-1133">Transmembrane helix</keyword>
<keyword evidence="1" id="KW-0812">Transmembrane</keyword>
<evidence type="ECO:0000313" key="3">
    <source>
        <dbReference type="Proteomes" id="UP000307943"/>
    </source>
</evidence>
<keyword evidence="3" id="KW-1185">Reference proteome</keyword>
<organism evidence="2 3">
    <name type="scientific">Paenibacillus hemerocallicola</name>
    <dbReference type="NCBI Taxonomy" id="1172614"/>
    <lineage>
        <taxon>Bacteria</taxon>
        <taxon>Bacillati</taxon>
        <taxon>Bacillota</taxon>
        <taxon>Bacilli</taxon>
        <taxon>Bacillales</taxon>
        <taxon>Paenibacillaceae</taxon>
        <taxon>Paenibacillus</taxon>
    </lineage>
</organism>
<name>A0A5C4TGD0_9BACL</name>
<feature type="transmembrane region" description="Helical" evidence="1">
    <location>
        <begin position="49"/>
        <end position="69"/>
    </location>
</feature>
<protein>
    <recommendedName>
        <fullName evidence="4">Pilus assembly protein</fullName>
    </recommendedName>
</protein>
<keyword evidence="1" id="KW-0472">Membrane</keyword>
<gene>
    <name evidence="2" type="ORF">FE784_00525</name>
</gene>
<accession>A0A5C4TGD0</accession>
<comment type="caution">
    <text evidence="2">The sequence shown here is derived from an EMBL/GenBank/DDBJ whole genome shotgun (WGS) entry which is preliminary data.</text>
</comment>
<reference evidence="2 3" key="1">
    <citation type="submission" date="2019-05" db="EMBL/GenBank/DDBJ databases">
        <title>We sequenced the genome of Paenibacillus hemerocallicola KCTC 33185 for further insight into its adaptation and study the phylogeny of Paenibacillus.</title>
        <authorList>
            <person name="Narsing Rao M.P."/>
        </authorList>
    </citation>
    <scope>NUCLEOTIDE SEQUENCE [LARGE SCALE GENOMIC DNA]</scope>
    <source>
        <strain evidence="2 3">KCTC 33185</strain>
    </source>
</reference>
<evidence type="ECO:0000313" key="2">
    <source>
        <dbReference type="EMBL" id="TNJ68184.1"/>
    </source>
</evidence>
<dbReference type="OrthoDB" id="2703555at2"/>
<dbReference type="AlphaFoldDB" id="A0A5C4TGD0"/>
<evidence type="ECO:0008006" key="4">
    <source>
        <dbReference type="Google" id="ProtNLM"/>
    </source>
</evidence>
<dbReference type="Proteomes" id="UP000307943">
    <property type="component" value="Unassembled WGS sequence"/>
</dbReference>
<sequence>MLGCTRFLHQTMTHFPGLTSVWRVIASSRSGAIRFIRSDTGSYTLESSLIYPTIIVALVSIVFFSLFVYEQASLYHTAATAAERSAFTWDNSGKDWVTGNVLPGQNDGLYWRTGSDGMSGMFSFGSDFGLRKVQLPVGVGSSSERGDGPEAKLLKAANELSDKLDGELTYRHGLIDREVTVRLGQIGILPFLSEQWAGTRMGAEVRSVVTEPVELIRNVDFVRTFVVRIKDLIAKPAAEQVVTAEQPKHQKLVFGRAEEAAEYVRGVTGGSKVTVSTPNDRQRQLDALDADGLMHEVKLGYTSKSKDIESQIVKDVELMRQSTQVKGVVWHFFRKFQ</sequence>